<feature type="compositionally biased region" description="Polar residues" evidence="1">
    <location>
        <begin position="64"/>
        <end position="82"/>
    </location>
</feature>
<sequence length="142" mass="15045">MKLIRNNEGFHHGSYLGCISIRFSTPPASLLGGYQVLSPHVLNGRPAPTPYSFARRLPVKSSRLLGQTSPSPRQDANASGSDPTRPRPPTPRPPAVAARQEPDHDAAEGDYPADDGLKDAADAADDCHYAVADGGEGGFDLE</sequence>
<keyword evidence="3" id="KW-1185">Reference proteome</keyword>
<evidence type="ECO:0000256" key="1">
    <source>
        <dbReference type="SAM" id="MobiDB-lite"/>
    </source>
</evidence>
<dbReference type="AlphaFoldDB" id="A0A8K0J8B2"/>
<gene>
    <name evidence="2" type="ORF">E4U42_003252</name>
</gene>
<proteinExistence type="predicted"/>
<dbReference type="EMBL" id="SRPY01000261">
    <property type="protein sequence ID" value="KAG5926514.1"/>
    <property type="molecule type" value="Genomic_DNA"/>
</dbReference>
<feature type="non-terminal residue" evidence="2">
    <location>
        <position position="142"/>
    </location>
</feature>
<reference evidence="2" key="1">
    <citation type="journal article" date="2020" name="bioRxiv">
        <title>Whole genome comparisons of ergot fungi reveals the divergence and evolution of species within the genus Claviceps are the result of varying mechanisms driving genome evolution and host range expansion.</title>
        <authorList>
            <person name="Wyka S.A."/>
            <person name="Mondo S.J."/>
            <person name="Liu M."/>
            <person name="Dettman J."/>
            <person name="Nalam V."/>
            <person name="Broders K.D."/>
        </authorList>
    </citation>
    <scope>NUCLEOTIDE SEQUENCE</scope>
    <source>
        <strain evidence="2">CCC 489</strain>
    </source>
</reference>
<evidence type="ECO:0000313" key="3">
    <source>
        <dbReference type="Proteomes" id="UP000811619"/>
    </source>
</evidence>
<evidence type="ECO:0000313" key="2">
    <source>
        <dbReference type="EMBL" id="KAG5926514.1"/>
    </source>
</evidence>
<protein>
    <submittedName>
        <fullName evidence="2">Uncharacterized protein</fullName>
    </submittedName>
</protein>
<name>A0A8K0J8B2_9HYPO</name>
<comment type="caution">
    <text evidence="2">The sequence shown here is derived from an EMBL/GenBank/DDBJ whole genome shotgun (WGS) entry which is preliminary data.</text>
</comment>
<dbReference type="Proteomes" id="UP000811619">
    <property type="component" value="Unassembled WGS sequence"/>
</dbReference>
<accession>A0A8K0J8B2</accession>
<organism evidence="2 3">
    <name type="scientific">Claviceps africana</name>
    <dbReference type="NCBI Taxonomy" id="83212"/>
    <lineage>
        <taxon>Eukaryota</taxon>
        <taxon>Fungi</taxon>
        <taxon>Dikarya</taxon>
        <taxon>Ascomycota</taxon>
        <taxon>Pezizomycotina</taxon>
        <taxon>Sordariomycetes</taxon>
        <taxon>Hypocreomycetidae</taxon>
        <taxon>Hypocreales</taxon>
        <taxon>Clavicipitaceae</taxon>
        <taxon>Claviceps</taxon>
    </lineage>
</organism>
<feature type="region of interest" description="Disordered" evidence="1">
    <location>
        <begin position="41"/>
        <end position="120"/>
    </location>
</feature>